<dbReference type="EMBL" id="MLJW01000132">
    <property type="protein sequence ID" value="OIQ97497.1"/>
    <property type="molecule type" value="Genomic_DNA"/>
</dbReference>
<gene>
    <name evidence="2" type="ORF">GALL_205070</name>
</gene>
<organism evidence="2">
    <name type="scientific">mine drainage metagenome</name>
    <dbReference type="NCBI Taxonomy" id="410659"/>
    <lineage>
        <taxon>unclassified sequences</taxon>
        <taxon>metagenomes</taxon>
        <taxon>ecological metagenomes</taxon>
    </lineage>
</organism>
<sequence>MTTSNKYRAIIASSHVDSHREMLTKEALEKIVETINSKDKRVRMGVDHRRDFPPKGRLENAELIETDGYFSVMADFCEYENSKLVEWNDDLIIEYFDDAFQFVEVETKEPSETSISLDPNNFNSIEEVKKIQENLKLNNNIDFKLSLHGRKSDVPDPEIIFKFASSLLLYQLIKPTIKKIGDKVADEIADKSIEEIKKITKFITNTLKEVFYHCIPKMRPVTIVFDFPGEPHIELIARTRNEKLVLKALKENQLTEIKNEIKSLNKNVKIAKAQFLLSDKGKWKFNYLITESGQTIGKKVAFKNREKRLQIISKSH</sequence>
<name>A0A1J5RP34_9ZZZZ</name>
<evidence type="ECO:0000313" key="2">
    <source>
        <dbReference type="EMBL" id="OIQ97497.1"/>
    </source>
</evidence>
<evidence type="ECO:0000256" key="1">
    <source>
        <dbReference type="SAM" id="Coils"/>
    </source>
</evidence>
<dbReference type="AlphaFoldDB" id="A0A1J5RP34"/>
<keyword evidence="1" id="KW-0175">Coiled coil</keyword>
<protein>
    <submittedName>
        <fullName evidence="2">Uncharacterized protein</fullName>
    </submittedName>
</protein>
<comment type="caution">
    <text evidence="2">The sequence shown here is derived from an EMBL/GenBank/DDBJ whole genome shotgun (WGS) entry which is preliminary data.</text>
</comment>
<proteinExistence type="predicted"/>
<feature type="coiled-coil region" evidence="1">
    <location>
        <begin position="247"/>
        <end position="274"/>
    </location>
</feature>
<accession>A0A1J5RP34</accession>
<reference evidence="2" key="1">
    <citation type="submission" date="2016-10" db="EMBL/GenBank/DDBJ databases">
        <title>Sequence of Gallionella enrichment culture.</title>
        <authorList>
            <person name="Poehlein A."/>
            <person name="Muehling M."/>
            <person name="Daniel R."/>
        </authorList>
    </citation>
    <scope>NUCLEOTIDE SEQUENCE</scope>
</reference>